<dbReference type="PANTHER" id="PTHR35810:SF1">
    <property type="entry name" value="CYTOPLASMIC PROTEIN"/>
    <property type="match status" value="1"/>
</dbReference>
<dbReference type="Proteomes" id="UP000256334">
    <property type="component" value="Unassembled WGS sequence"/>
</dbReference>
<organism evidence="2 3">
    <name type="scientific">Kushneria indalinina DSM 14324</name>
    <dbReference type="NCBI Taxonomy" id="1122140"/>
    <lineage>
        <taxon>Bacteria</taxon>
        <taxon>Pseudomonadati</taxon>
        <taxon>Pseudomonadota</taxon>
        <taxon>Gammaproteobacteria</taxon>
        <taxon>Oceanospirillales</taxon>
        <taxon>Halomonadaceae</taxon>
        <taxon>Kushneria</taxon>
    </lineage>
</organism>
<dbReference type="InterPro" id="IPR003812">
    <property type="entry name" value="Fido"/>
</dbReference>
<keyword evidence="3" id="KW-1185">Reference proteome</keyword>
<dbReference type="EMBL" id="QRDJ01000006">
    <property type="protein sequence ID" value="REC95571.1"/>
    <property type="molecule type" value="Genomic_DNA"/>
</dbReference>
<dbReference type="Pfam" id="PF13310">
    <property type="entry name" value="Virulence_RhuM"/>
    <property type="match status" value="1"/>
</dbReference>
<dbReference type="InterPro" id="IPR036597">
    <property type="entry name" value="Fido-like_dom_sf"/>
</dbReference>
<accession>A0A3D9DXZ3</accession>
<comment type="caution">
    <text evidence="2">The sequence shown here is derived from an EMBL/GenBank/DDBJ whole genome shotgun (WGS) entry which is preliminary data.</text>
</comment>
<evidence type="ECO:0000259" key="1">
    <source>
        <dbReference type="PROSITE" id="PS51459"/>
    </source>
</evidence>
<sequence>MSESLQILIYEDAEKAVDVRLDEGRETVWLTQRQMGEVFDTTPENVLMHLKNIYRDEELAEEATTKDFLVVRQEGRRKVRRNLQHYNLDAIISVGYRVNSRRAVRFRQWATRILREHLTRGWTLHQQRFEANARELEAAMALVRKAANSPALDLPGGRGLVDIVARYAQTFLLLQRYDEGLLSDPEVQAGGRLPSLETARQALDELKTELMGRGEATALFARDRGDGLASLLGNLDQSVFGEPAYPSIESKAAHLLYFVIKNHPFADGNKRSAAFLFVDFLHRNDRLLSSTGDPVINDVGLAALTLLVAESDPANKETMIRLIMNMLAGSIAAA</sequence>
<evidence type="ECO:0000313" key="2">
    <source>
        <dbReference type="EMBL" id="REC95571.1"/>
    </source>
</evidence>
<proteinExistence type="predicted"/>
<dbReference type="Pfam" id="PF02661">
    <property type="entry name" value="Fic"/>
    <property type="match status" value="1"/>
</dbReference>
<dbReference type="RefSeq" id="WP_115852579.1">
    <property type="nucleotide sequence ID" value="NZ_QRDJ01000006.1"/>
</dbReference>
<dbReference type="InterPro" id="IPR053737">
    <property type="entry name" value="Type_II_TA_Toxin"/>
</dbReference>
<dbReference type="OrthoDB" id="9802752at2"/>
<dbReference type="PROSITE" id="PS51459">
    <property type="entry name" value="FIDO"/>
    <property type="match status" value="1"/>
</dbReference>
<feature type="domain" description="Fido" evidence="1">
    <location>
        <begin position="198"/>
        <end position="325"/>
    </location>
</feature>
<evidence type="ECO:0000313" key="3">
    <source>
        <dbReference type="Proteomes" id="UP000256334"/>
    </source>
</evidence>
<dbReference type="Gene3D" id="1.20.120.1870">
    <property type="entry name" value="Fic/DOC protein, Fido domain"/>
    <property type="match status" value="1"/>
</dbReference>
<dbReference type="PANTHER" id="PTHR35810">
    <property type="entry name" value="CYTOPLASMIC PROTEIN-RELATED"/>
    <property type="match status" value="1"/>
</dbReference>
<dbReference type="AlphaFoldDB" id="A0A3D9DXZ3"/>
<reference evidence="2 3" key="1">
    <citation type="submission" date="2018-07" db="EMBL/GenBank/DDBJ databases">
        <title>Genomic Encyclopedia of Type Strains, Phase IV (KMG-IV): sequencing the most valuable type-strain genomes for metagenomic binning, comparative biology and taxonomic classification.</title>
        <authorList>
            <person name="Goeker M."/>
        </authorList>
    </citation>
    <scope>NUCLEOTIDE SEQUENCE [LARGE SCALE GENOMIC DNA]</scope>
    <source>
        <strain evidence="2 3">DSM 14324</strain>
    </source>
</reference>
<dbReference type="SUPFAM" id="SSF140931">
    <property type="entry name" value="Fic-like"/>
    <property type="match status" value="1"/>
</dbReference>
<gene>
    <name evidence="2" type="ORF">C8D72_0224</name>
</gene>
<dbReference type="InterPro" id="IPR011204">
    <property type="entry name" value="Virulence_RhuM-like"/>
</dbReference>
<name>A0A3D9DXZ3_9GAMM</name>
<protein>
    <submittedName>
        <fullName evidence="2">Fic/DOC family protein</fullName>
    </submittedName>
</protein>